<evidence type="ECO:0000259" key="1">
    <source>
        <dbReference type="Pfam" id="PF01979"/>
    </source>
</evidence>
<comment type="caution">
    <text evidence="2">The sequence shown here is derived from an EMBL/GenBank/DDBJ whole genome shotgun (WGS) entry which is preliminary data.</text>
</comment>
<dbReference type="AlphaFoldDB" id="A0AAW6TDJ1"/>
<dbReference type="InterPro" id="IPR050138">
    <property type="entry name" value="DHOase/Allantoinase_Hydrolase"/>
</dbReference>
<accession>A0AAW6TDJ1</accession>
<evidence type="ECO:0000313" key="2">
    <source>
        <dbReference type="EMBL" id="MDI2099137.1"/>
    </source>
</evidence>
<dbReference type="SUPFAM" id="SSF51556">
    <property type="entry name" value="Metallo-dependent hydrolases"/>
    <property type="match status" value="1"/>
</dbReference>
<dbReference type="Gene3D" id="2.30.40.10">
    <property type="entry name" value="Urease, subunit C, domain 1"/>
    <property type="match status" value="1"/>
</dbReference>
<evidence type="ECO:0000313" key="3">
    <source>
        <dbReference type="Proteomes" id="UP001321506"/>
    </source>
</evidence>
<dbReference type="RefSeq" id="WP_281488918.1">
    <property type="nucleotide sequence ID" value="NZ_JASATX010000003.1"/>
</dbReference>
<feature type="domain" description="Amidohydrolase-related" evidence="1">
    <location>
        <begin position="59"/>
        <end position="412"/>
    </location>
</feature>
<gene>
    <name evidence="2" type="ORF">QF206_09210</name>
</gene>
<dbReference type="InterPro" id="IPR006680">
    <property type="entry name" value="Amidohydro-rel"/>
</dbReference>
<dbReference type="GO" id="GO:0006145">
    <property type="term" value="P:purine nucleobase catabolic process"/>
    <property type="evidence" value="ECO:0007669"/>
    <property type="project" value="TreeGrafter"/>
</dbReference>
<name>A0AAW6TDJ1_9MICO</name>
<proteinExistence type="predicted"/>
<dbReference type="InterPro" id="IPR011059">
    <property type="entry name" value="Metal-dep_hydrolase_composite"/>
</dbReference>
<dbReference type="SUPFAM" id="SSF51338">
    <property type="entry name" value="Composite domain of metallo-dependent hydrolases"/>
    <property type="match status" value="1"/>
</dbReference>
<dbReference type="Pfam" id="PF01979">
    <property type="entry name" value="Amidohydro_1"/>
    <property type="match status" value="1"/>
</dbReference>
<dbReference type="GO" id="GO:0005737">
    <property type="term" value="C:cytoplasm"/>
    <property type="evidence" value="ECO:0007669"/>
    <property type="project" value="TreeGrafter"/>
</dbReference>
<dbReference type="PANTHER" id="PTHR43668:SF2">
    <property type="entry name" value="ALLANTOINASE"/>
    <property type="match status" value="1"/>
</dbReference>
<dbReference type="PANTHER" id="PTHR43668">
    <property type="entry name" value="ALLANTOINASE"/>
    <property type="match status" value="1"/>
</dbReference>
<dbReference type="InterPro" id="IPR032466">
    <property type="entry name" value="Metal_Hydrolase"/>
</dbReference>
<sequence>MNSTRTPANLVIRGGTVVRPGQPPRIADIVVNDGMIREVVDQAPADQDAMTVDATGLHIFPGVIDLHSHLGAGNGLQEYETETGAAALGGVTTIFNILADAGEYAPTVAEHLEAAGRTAKIDFGLHLTLMSKEHLQELPKLKEEFGIHAYKYFMSFRGDEGKYLGVEGTDDGKMFEIFATVAANNALLFVHAENPEIVWALRDRLQAEGRTDLAAWDDARPPFAEAEAVRRVAYFAQSLGTRVYLVHISTSDSIEQIKHSRAEFPDLSLAVETCPHYLTHTRDYAGRILGKVNPPLRKAEHRDALWQAVSDGVVDTVASDHVSRKRSTKEGTIWTASAGFPGSPTIMPSLITHGHLERGLPLERIAELTSRRPAELLGLSSIKGDIAPGLDADLALVDLSSERTADPEWLGTNSDYSLPGDEPLRGWARHVFVRGIEVVRDHAVVAEPGTGNYVRRTPAEGA</sequence>
<organism evidence="2 3">
    <name type="scientific">Ruicaihuangia caeni</name>
    <dbReference type="NCBI Taxonomy" id="3042517"/>
    <lineage>
        <taxon>Bacteria</taxon>
        <taxon>Bacillati</taxon>
        <taxon>Actinomycetota</taxon>
        <taxon>Actinomycetes</taxon>
        <taxon>Micrococcales</taxon>
        <taxon>Microbacteriaceae</taxon>
        <taxon>Ruicaihuangia</taxon>
    </lineage>
</organism>
<dbReference type="EMBL" id="JASATX010000003">
    <property type="protein sequence ID" value="MDI2099137.1"/>
    <property type="molecule type" value="Genomic_DNA"/>
</dbReference>
<dbReference type="Proteomes" id="UP001321506">
    <property type="component" value="Unassembled WGS sequence"/>
</dbReference>
<dbReference type="GO" id="GO:0004038">
    <property type="term" value="F:allantoinase activity"/>
    <property type="evidence" value="ECO:0007669"/>
    <property type="project" value="TreeGrafter"/>
</dbReference>
<keyword evidence="3" id="KW-1185">Reference proteome</keyword>
<reference evidence="2 3" key="1">
    <citation type="submission" date="2023-04" db="EMBL/GenBank/DDBJ databases">
        <title>Klugiella caeni sp. nov. isolated from the sludge of biochemical tank.</title>
        <authorList>
            <person name="Geng K."/>
        </authorList>
    </citation>
    <scope>NUCLEOTIDE SEQUENCE [LARGE SCALE GENOMIC DNA]</scope>
    <source>
        <strain evidence="2 3">YN-L-19</strain>
    </source>
</reference>
<dbReference type="Gene3D" id="3.20.20.140">
    <property type="entry name" value="Metal-dependent hydrolases"/>
    <property type="match status" value="1"/>
</dbReference>
<protein>
    <submittedName>
        <fullName evidence="2">Dihydroorotase family protein</fullName>
    </submittedName>
</protein>